<keyword evidence="2" id="KW-1003">Cell membrane</keyword>
<evidence type="ECO:0000259" key="7">
    <source>
        <dbReference type="Pfam" id="PF12698"/>
    </source>
</evidence>
<feature type="transmembrane region" description="Helical" evidence="6">
    <location>
        <begin position="372"/>
        <end position="390"/>
    </location>
</feature>
<accession>A0ABS9CDZ5</accession>
<dbReference type="PANTHER" id="PTHR30294">
    <property type="entry name" value="MEMBRANE COMPONENT OF ABC TRANSPORTER YHHJ-RELATED"/>
    <property type="match status" value="1"/>
</dbReference>
<evidence type="ECO:0000256" key="1">
    <source>
        <dbReference type="ARBA" id="ARBA00004651"/>
    </source>
</evidence>
<feature type="transmembrane region" description="Helical" evidence="6">
    <location>
        <begin position="309"/>
        <end position="328"/>
    </location>
</feature>
<comment type="subcellular location">
    <subcellularLocation>
        <location evidence="1">Cell membrane</location>
        <topology evidence="1">Multi-pass membrane protein</topology>
    </subcellularLocation>
</comment>
<evidence type="ECO:0000256" key="3">
    <source>
        <dbReference type="ARBA" id="ARBA00022692"/>
    </source>
</evidence>
<organism evidence="8 9">
    <name type="scientific">Xylanibacter brevis</name>
    <dbReference type="NCBI Taxonomy" id="83231"/>
    <lineage>
        <taxon>Bacteria</taxon>
        <taxon>Pseudomonadati</taxon>
        <taxon>Bacteroidota</taxon>
        <taxon>Bacteroidia</taxon>
        <taxon>Bacteroidales</taxon>
        <taxon>Prevotellaceae</taxon>
        <taxon>Xylanibacter</taxon>
    </lineage>
</organism>
<feature type="transmembrane region" description="Helical" evidence="6">
    <location>
        <begin position="196"/>
        <end position="216"/>
    </location>
</feature>
<keyword evidence="5 6" id="KW-0472">Membrane</keyword>
<dbReference type="Proteomes" id="UP001200470">
    <property type="component" value="Unassembled WGS sequence"/>
</dbReference>
<protein>
    <submittedName>
        <fullName evidence="8">ABC transporter permease</fullName>
    </submittedName>
</protein>
<evidence type="ECO:0000256" key="4">
    <source>
        <dbReference type="ARBA" id="ARBA00022989"/>
    </source>
</evidence>
<dbReference type="InterPro" id="IPR051449">
    <property type="entry name" value="ABC-2_transporter_component"/>
</dbReference>
<feature type="transmembrane region" description="Helical" evidence="6">
    <location>
        <begin position="282"/>
        <end position="302"/>
    </location>
</feature>
<evidence type="ECO:0000313" key="9">
    <source>
        <dbReference type="Proteomes" id="UP001200470"/>
    </source>
</evidence>
<keyword evidence="9" id="KW-1185">Reference proteome</keyword>
<sequence length="414" mass="47407">MMKKLFKTIISGIYDACLIWKDEMRQTFKDEGVLIFFILVPLGYPLLYSWIYNNEVVREVPVVVVDDSHSSASRQFIRSCNATPDVKVVCYASNMDEAKNLVGRQVARAIYHIPADFQSRLNRMEQTAVAVFCDMSTMLTYKAAYMTAISVTQQMNGEIQVRLSGKYTQREEEILTQPLDYDAQPIYNPSGGYGSFILPAVLILILQQTLALGIGLSAGSARETNRFEDLVPIQKHYHGIFRIVMGKGLAYFMIYAIMGTYLTVVVPRIFDFPCLAHWQDLLAMLIPYILACIFFGITISCIVRYRENVMLLVVFASVPLLFLSGVSWPQSNIPGFLQGISWIFPSTFGIRAYVRMNSMGATLSDVLTEYRVLWLQVLVYFVLACLVYRYQILLMRRHIFDRLQDMRKRKMENS</sequence>
<feature type="transmembrane region" description="Helical" evidence="6">
    <location>
        <begin position="33"/>
        <end position="51"/>
    </location>
</feature>
<dbReference type="InterPro" id="IPR013525">
    <property type="entry name" value="ABC2_TM"/>
</dbReference>
<evidence type="ECO:0000256" key="2">
    <source>
        <dbReference type="ARBA" id="ARBA00022475"/>
    </source>
</evidence>
<keyword evidence="3 6" id="KW-0812">Transmembrane</keyword>
<evidence type="ECO:0000256" key="6">
    <source>
        <dbReference type="SAM" id="Phobius"/>
    </source>
</evidence>
<proteinExistence type="predicted"/>
<keyword evidence="4 6" id="KW-1133">Transmembrane helix</keyword>
<dbReference type="EMBL" id="JADYTN010000003">
    <property type="protein sequence ID" value="MCF2562934.1"/>
    <property type="molecule type" value="Genomic_DNA"/>
</dbReference>
<evidence type="ECO:0000313" key="8">
    <source>
        <dbReference type="EMBL" id="MCF2562934.1"/>
    </source>
</evidence>
<comment type="caution">
    <text evidence="8">The sequence shown here is derived from an EMBL/GenBank/DDBJ whole genome shotgun (WGS) entry which is preliminary data.</text>
</comment>
<feature type="domain" description="ABC-2 type transporter transmembrane" evidence="7">
    <location>
        <begin position="33"/>
        <end position="385"/>
    </location>
</feature>
<reference evidence="8 9" key="1">
    <citation type="submission" date="2020-12" db="EMBL/GenBank/DDBJ databases">
        <title>Whole genome sequences of gut porcine anaerobes.</title>
        <authorList>
            <person name="Kubasova T."/>
            <person name="Jahodarova E."/>
            <person name="Rychlik I."/>
        </authorList>
    </citation>
    <scope>NUCLEOTIDE SEQUENCE [LARGE SCALE GENOMIC DNA]</scope>
    <source>
        <strain evidence="8 9">An925</strain>
    </source>
</reference>
<feature type="transmembrane region" description="Helical" evidence="6">
    <location>
        <begin position="249"/>
        <end position="270"/>
    </location>
</feature>
<dbReference type="Pfam" id="PF12698">
    <property type="entry name" value="ABC2_membrane_3"/>
    <property type="match status" value="1"/>
</dbReference>
<name>A0ABS9CDZ5_9BACT</name>
<gene>
    <name evidence="8" type="ORF">I6E12_02220</name>
</gene>
<dbReference type="Gene3D" id="3.40.1710.10">
    <property type="entry name" value="abc type-2 transporter like domain"/>
    <property type="match status" value="1"/>
</dbReference>
<dbReference type="PANTHER" id="PTHR30294:SF46">
    <property type="entry name" value="ABC TRANSPORTER PERMEASE"/>
    <property type="match status" value="1"/>
</dbReference>
<evidence type="ECO:0000256" key="5">
    <source>
        <dbReference type="ARBA" id="ARBA00023136"/>
    </source>
</evidence>